<dbReference type="EMBL" id="LNRQ01000005">
    <property type="protein sequence ID" value="KZM96308.1"/>
    <property type="molecule type" value="Genomic_DNA"/>
</dbReference>
<dbReference type="FunFam" id="3.40.50.300:FF:000166">
    <property type="entry name" value="vesicle-fusing ATPase isoform X1"/>
    <property type="match status" value="1"/>
</dbReference>
<dbReference type="PANTHER" id="PTHR23078">
    <property type="entry name" value="VESICULAR-FUSION PROTEIN NSF"/>
    <property type="match status" value="1"/>
</dbReference>
<dbReference type="SUPFAM" id="SSF54585">
    <property type="entry name" value="Cdc48 domain 2-like"/>
    <property type="match status" value="1"/>
</dbReference>
<dbReference type="GO" id="GO:0043001">
    <property type="term" value="P:Golgi to plasma membrane protein transport"/>
    <property type="evidence" value="ECO:0007669"/>
    <property type="project" value="TreeGrafter"/>
</dbReference>
<reference evidence="9" key="1">
    <citation type="journal article" date="2016" name="Nat. Genet.">
        <title>A high-quality carrot genome assembly provides new insights into carotenoid accumulation and asterid genome evolution.</title>
        <authorList>
            <person name="Iorizzo M."/>
            <person name="Ellison S."/>
            <person name="Senalik D."/>
            <person name="Zeng P."/>
            <person name="Satapoomin P."/>
            <person name="Huang J."/>
            <person name="Bowman M."/>
            <person name="Iovene M."/>
            <person name="Sanseverino W."/>
            <person name="Cavagnaro P."/>
            <person name="Yildiz M."/>
            <person name="Macko-Podgorni A."/>
            <person name="Moranska E."/>
            <person name="Grzebelus E."/>
            <person name="Grzebelus D."/>
            <person name="Ashrafi H."/>
            <person name="Zheng Z."/>
            <person name="Cheng S."/>
            <person name="Spooner D."/>
            <person name="Van Deynze A."/>
            <person name="Simon P."/>
        </authorList>
    </citation>
    <scope>NUCLEOTIDE SEQUENCE [LARGE SCALE GENOMIC DNA]</scope>
    <source>
        <tissue evidence="9">Leaf</tissue>
    </source>
</reference>
<comment type="function">
    <text evidence="7">Required for vesicle-mediated transport. Catalyzes the fusion of transport vesicles within the Golgi cisternae. Is also required for transport from the endoplasmic reticulum to the Golgi stack. Seems to function as a fusion protein required for the delivery of cargo proteins to all compartments of the Golgi stack independent of vesicle origin.</text>
</comment>
<organism evidence="9">
    <name type="scientific">Daucus carota subsp. sativus</name>
    <name type="common">Carrot</name>
    <dbReference type="NCBI Taxonomy" id="79200"/>
    <lineage>
        <taxon>Eukaryota</taxon>
        <taxon>Viridiplantae</taxon>
        <taxon>Streptophyta</taxon>
        <taxon>Embryophyta</taxon>
        <taxon>Tracheophyta</taxon>
        <taxon>Spermatophyta</taxon>
        <taxon>Magnoliopsida</taxon>
        <taxon>eudicotyledons</taxon>
        <taxon>Gunneridae</taxon>
        <taxon>Pentapetalae</taxon>
        <taxon>asterids</taxon>
        <taxon>campanulids</taxon>
        <taxon>Apiales</taxon>
        <taxon>Apiaceae</taxon>
        <taxon>Apioideae</taxon>
        <taxon>Scandiceae</taxon>
        <taxon>Daucinae</taxon>
        <taxon>Daucus</taxon>
        <taxon>Daucus sect. Daucus</taxon>
    </lineage>
</organism>
<sequence length="666" mass="73453">MGSRSMIVVSTPGKDLVYSNLAYCSASDLRQFAVAGSQSRFLALVGDVFVLSLSYPPIHFAFSPPEIFDLALLTLELEFVKKGTKEEHVDAVLLAQQIRKRYSNQVMTTGQRVTFEYHGNNYIFTVNGASVEGEDKSERGMITDDTYIVFETQSSSGIKIANQREGASSNIFKHKEFNLQSLGIGGLSAEFADIFRRAFASRVFPPHVTSKLGIKHVKGMLLYGPPGTGKTLMARQIGKMLNGKDPKIVNGPEVLSKFVGETEKNVRDLFADAEQDQRSKGDQSELHVIIFDEIDAICKSRGSTRDGTGVHDSIVNQLLTKIDGVESLNNVLLIGMTNRKDLLDEALLRPGRLEVQVEISLPDENGRLQILQIHTNKMKESSFLAPDVNLQELAARTKNYSGAELEGVVKSAVSYALNRQLNLEDLTKPVDEDNIKVTMEDFLNALHEIIPAFGASTDDLERCRLNGIVECGGRHEHIFKRTMLLAEQVKVSRGSPLVTCLLEGPSGSGKTAMSATVGIGSDFPYVKIVSAETMIGLSESTKCAQIVKVFEDAYRSPLSIIILDDIERLLEYVAIGPRFSNLISQTLLVLLKRLPPKVLEQLNVFAEEDIDSAAEALNDMPIKKIYMVIEMAAQGEEGGGAEAIYSGKEKIKLMHFYDCLQDVIRY</sequence>
<dbReference type="InterPro" id="IPR003959">
    <property type="entry name" value="ATPase_AAA_core"/>
</dbReference>
<dbReference type="PROSITE" id="PS00674">
    <property type="entry name" value="AAA"/>
    <property type="match status" value="1"/>
</dbReference>
<dbReference type="SUPFAM" id="SSF52540">
    <property type="entry name" value="P-loop containing nucleoside triphosphate hydrolases"/>
    <property type="match status" value="2"/>
</dbReference>
<comment type="cofactor">
    <cofactor evidence="7">
        <name>Mg(2+)</name>
        <dbReference type="ChEBI" id="CHEBI:18420"/>
    </cofactor>
    <text evidence="7">Binds 1 Mg(2+) ion per subunit.</text>
</comment>
<dbReference type="FunFam" id="1.10.8.60:FF:000049">
    <property type="entry name" value="Vesicle-fusing ATPase"/>
    <property type="match status" value="1"/>
</dbReference>
<evidence type="ECO:0000256" key="2">
    <source>
        <dbReference type="ARBA" id="ARBA00022448"/>
    </source>
</evidence>
<evidence type="ECO:0000256" key="3">
    <source>
        <dbReference type="ARBA" id="ARBA00022741"/>
    </source>
</evidence>
<dbReference type="OMA" id="CFDNEIA"/>
<dbReference type="STRING" id="79200.A0A164ZRU7"/>
<dbReference type="InterPro" id="IPR027417">
    <property type="entry name" value="P-loop_NTPase"/>
</dbReference>
<keyword evidence="7" id="KW-0378">Hydrolase</keyword>
<dbReference type="Gene3D" id="1.10.8.60">
    <property type="match status" value="1"/>
</dbReference>
<evidence type="ECO:0000259" key="8">
    <source>
        <dbReference type="SMART" id="SM00382"/>
    </source>
</evidence>
<dbReference type="Gramene" id="KZM96308">
    <property type="protein sequence ID" value="KZM96308"/>
    <property type="gene ID" value="DCAR_019550"/>
</dbReference>
<dbReference type="GO" id="GO:0005524">
    <property type="term" value="F:ATP binding"/>
    <property type="evidence" value="ECO:0007669"/>
    <property type="project" value="UniProtKB-UniRule"/>
</dbReference>
<evidence type="ECO:0000256" key="7">
    <source>
        <dbReference type="RuleBase" id="RU367045"/>
    </source>
</evidence>
<dbReference type="GO" id="GO:0046872">
    <property type="term" value="F:metal ion binding"/>
    <property type="evidence" value="ECO:0007669"/>
    <property type="project" value="UniProtKB-UniRule"/>
</dbReference>
<accession>A0A164ZRU7</accession>
<feature type="domain" description="AAA+ ATPase" evidence="8">
    <location>
        <begin position="216"/>
        <end position="363"/>
    </location>
</feature>
<feature type="domain" description="AAA+ ATPase" evidence="8">
    <location>
        <begin position="496"/>
        <end position="611"/>
    </location>
</feature>
<dbReference type="InterPro" id="IPR003593">
    <property type="entry name" value="AAA+_ATPase"/>
</dbReference>
<dbReference type="FunFam" id="3.10.330.10:FF:000007">
    <property type="entry name" value="Vesicle-fusing ATPase"/>
    <property type="match status" value="1"/>
</dbReference>
<dbReference type="SMART" id="SM00382">
    <property type="entry name" value="AAA"/>
    <property type="match status" value="2"/>
</dbReference>
<dbReference type="FunFam" id="3.40.50.300:FF:000187">
    <property type="entry name" value="Vesicular-fusion ATPase SEC18"/>
    <property type="match status" value="1"/>
</dbReference>
<dbReference type="Pfam" id="PF02933">
    <property type="entry name" value="CDC48_2"/>
    <property type="match status" value="1"/>
</dbReference>
<keyword evidence="5 7" id="KW-0653">Protein transport</keyword>
<gene>
    <name evidence="9" type="ORF">DCAR_019550</name>
</gene>
<evidence type="ECO:0000256" key="1">
    <source>
        <dbReference type="ARBA" id="ARBA00006914"/>
    </source>
</evidence>
<comment type="subcellular location">
    <subcellularLocation>
        <location evidence="7">Cytoplasm</location>
    </subcellularLocation>
</comment>
<dbReference type="GO" id="GO:0035494">
    <property type="term" value="P:SNARE complex disassembly"/>
    <property type="evidence" value="ECO:0007669"/>
    <property type="project" value="InterPro"/>
</dbReference>
<comment type="similarity">
    <text evidence="1 6">Belongs to the AAA ATPase family.</text>
</comment>
<evidence type="ECO:0000313" key="9">
    <source>
        <dbReference type="EMBL" id="KZM96308.1"/>
    </source>
</evidence>
<keyword evidence="3 6" id="KW-0547">Nucleotide-binding</keyword>
<dbReference type="InterPro" id="IPR004201">
    <property type="entry name" value="Cdc48_dom2"/>
</dbReference>
<dbReference type="PANTHER" id="PTHR23078:SF3">
    <property type="entry name" value="VESICLE-FUSING ATPASE"/>
    <property type="match status" value="1"/>
</dbReference>
<dbReference type="InterPro" id="IPR029067">
    <property type="entry name" value="CDC48_domain_2-like_sf"/>
</dbReference>
<dbReference type="InterPro" id="IPR041569">
    <property type="entry name" value="AAA_lid_3"/>
</dbReference>
<dbReference type="GO" id="GO:0005795">
    <property type="term" value="C:Golgi stack"/>
    <property type="evidence" value="ECO:0007669"/>
    <property type="project" value="TreeGrafter"/>
</dbReference>
<dbReference type="InterPro" id="IPR003960">
    <property type="entry name" value="ATPase_AAA_CS"/>
</dbReference>
<keyword evidence="7" id="KW-0479">Metal-binding</keyword>
<dbReference type="Pfam" id="PF00004">
    <property type="entry name" value="AAA"/>
    <property type="match status" value="2"/>
</dbReference>
<keyword evidence="7" id="KW-0963">Cytoplasm</keyword>
<dbReference type="Gene3D" id="3.10.330.10">
    <property type="match status" value="1"/>
</dbReference>
<dbReference type="GO" id="GO:0006891">
    <property type="term" value="P:intra-Golgi vesicle-mediated transport"/>
    <property type="evidence" value="ECO:0007669"/>
    <property type="project" value="TreeGrafter"/>
</dbReference>
<dbReference type="Pfam" id="PF17862">
    <property type="entry name" value="AAA_lid_3"/>
    <property type="match status" value="1"/>
</dbReference>
<keyword evidence="2 7" id="KW-0813">Transport</keyword>
<dbReference type="InterPro" id="IPR039812">
    <property type="entry name" value="Vesicle-fus_ATPase"/>
</dbReference>
<dbReference type="EC" id="3.6.4.6" evidence="7"/>
<proteinExistence type="inferred from homology"/>
<dbReference type="AlphaFoldDB" id="A0A164ZRU7"/>
<comment type="catalytic activity">
    <reaction evidence="7">
        <text>ATP + H2O = ADP + phosphate + H(+)</text>
        <dbReference type="Rhea" id="RHEA:13065"/>
        <dbReference type="ChEBI" id="CHEBI:15377"/>
        <dbReference type="ChEBI" id="CHEBI:15378"/>
        <dbReference type="ChEBI" id="CHEBI:30616"/>
        <dbReference type="ChEBI" id="CHEBI:43474"/>
        <dbReference type="ChEBI" id="CHEBI:456216"/>
        <dbReference type="EC" id="3.6.4.6"/>
    </reaction>
</comment>
<protein>
    <recommendedName>
        <fullName evidence="7">Vesicle-fusing ATPase</fullName>
        <ecNumber evidence="7">3.6.4.6</ecNumber>
    </recommendedName>
</protein>
<name>A0A164ZRU7_DAUCS</name>
<keyword evidence="7" id="KW-0460">Magnesium</keyword>
<dbReference type="Gene3D" id="3.40.50.300">
    <property type="entry name" value="P-loop containing nucleotide triphosphate hydrolases"/>
    <property type="match status" value="2"/>
</dbReference>
<evidence type="ECO:0000256" key="6">
    <source>
        <dbReference type="RuleBase" id="RU003651"/>
    </source>
</evidence>
<dbReference type="GO" id="GO:0016887">
    <property type="term" value="F:ATP hydrolysis activity"/>
    <property type="evidence" value="ECO:0007669"/>
    <property type="project" value="InterPro"/>
</dbReference>
<comment type="caution">
    <text evidence="9">The sequence shown here is derived from an EMBL/GenBank/DDBJ whole genome shotgun (WGS) entry which is preliminary data.</text>
</comment>
<dbReference type="CDD" id="cd19504">
    <property type="entry name" value="RecA-like_NSF-SEC18_r1-like"/>
    <property type="match status" value="1"/>
</dbReference>
<keyword evidence="7" id="KW-0931">ER-Golgi transport</keyword>
<keyword evidence="4 6" id="KW-0067">ATP-binding</keyword>
<evidence type="ECO:0000256" key="5">
    <source>
        <dbReference type="ARBA" id="ARBA00022927"/>
    </source>
</evidence>
<evidence type="ECO:0000256" key="4">
    <source>
        <dbReference type="ARBA" id="ARBA00022840"/>
    </source>
</evidence>